<reference evidence="3 4" key="1">
    <citation type="submission" date="2014-04" db="EMBL/GenBank/DDBJ databases">
        <authorList>
            <consortium name="DOE Joint Genome Institute"/>
            <person name="Kuo A."/>
            <person name="Zuccaro A."/>
            <person name="Kohler A."/>
            <person name="Nagy L.G."/>
            <person name="Floudas D."/>
            <person name="Copeland A."/>
            <person name="Barry K.W."/>
            <person name="Cichocki N."/>
            <person name="Veneault-Fourrey C."/>
            <person name="LaButti K."/>
            <person name="Lindquist E.A."/>
            <person name="Lipzen A."/>
            <person name="Lundell T."/>
            <person name="Morin E."/>
            <person name="Murat C."/>
            <person name="Sun H."/>
            <person name="Tunlid A."/>
            <person name="Henrissat B."/>
            <person name="Grigoriev I.V."/>
            <person name="Hibbett D.S."/>
            <person name="Martin F."/>
            <person name="Nordberg H.P."/>
            <person name="Cantor M.N."/>
            <person name="Hua S.X."/>
        </authorList>
    </citation>
    <scope>NUCLEOTIDE SEQUENCE [LARGE SCALE GENOMIC DNA]</scope>
    <source>
        <strain evidence="3 4">MAFF 305830</strain>
    </source>
</reference>
<evidence type="ECO:0000259" key="2">
    <source>
        <dbReference type="Pfam" id="PF00646"/>
    </source>
</evidence>
<dbReference type="AlphaFoldDB" id="A0A0C3APU6"/>
<dbReference type="Gene3D" id="1.20.1280.50">
    <property type="match status" value="1"/>
</dbReference>
<feature type="domain" description="F-box" evidence="2">
    <location>
        <begin position="71"/>
        <end position="108"/>
    </location>
</feature>
<reference evidence="4" key="2">
    <citation type="submission" date="2015-01" db="EMBL/GenBank/DDBJ databases">
        <title>Evolutionary Origins and Diversification of the Mycorrhizal Mutualists.</title>
        <authorList>
            <consortium name="DOE Joint Genome Institute"/>
            <consortium name="Mycorrhizal Genomics Consortium"/>
            <person name="Kohler A."/>
            <person name="Kuo A."/>
            <person name="Nagy L.G."/>
            <person name="Floudas D."/>
            <person name="Copeland A."/>
            <person name="Barry K.W."/>
            <person name="Cichocki N."/>
            <person name="Veneault-Fourrey C."/>
            <person name="LaButti K."/>
            <person name="Lindquist E.A."/>
            <person name="Lipzen A."/>
            <person name="Lundell T."/>
            <person name="Morin E."/>
            <person name="Murat C."/>
            <person name="Riley R."/>
            <person name="Ohm R."/>
            <person name="Sun H."/>
            <person name="Tunlid A."/>
            <person name="Henrissat B."/>
            <person name="Grigoriev I.V."/>
            <person name="Hibbett D.S."/>
            <person name="Martin F."/>
        </authorList>
    </citation>
    <scope>NUCLEOTIDE SEQUENCE [LARGE SCALE GENOMIC DNA]</scope>
    <source>
        <strain evidence="4">MAFF 305830</strain>
    </source>
</reference>
<gene>
    <name evidence="3" type="ORF">M408DRAFT_29017</name>
</gene>
<feature type="coiled-coil region" evidence="1">
    <location>
        <begin position="32"/>
        <end position="59"/>
    </location>
</feature>
<dbReference type="OrthoDB" id="2269034at2759"/>
<dbReference type="EMBL" id="KN824364">
    <property type="protein sequence ID" value="KIM22079.1"/>
    <property type="molecule type" value="Genomic_DNA"/>
</dbReference>
<dbReference type="SUPFAM" id="SSF81383">
    <property type="entry name" value="F-box domain"/>
    <property type="match status" value="1"/>
</dbReference>
<accession>A0A0C3APU6</accession>
<keyword evidence="4" id="KW-1185">Reference proteome</keyword>
<keyword evidence="1" id="KW-0175">Coiled coil</keyword>
<dbReference type="Proteomes" id="UP000054097">
    <property type="component" value="Unassembled WGS sequence"/>
</dbReference>
<name>A0A0C3APU6_SERVB</name>
<dbReference type="InterPro" id="IPR032675">
    <property type="entry name" value="LRR_dom_sf"/>
</dbReference>
<dbReference type="HOGENOM" id="CLU_039336_0_0_1"/>
<evidence type="ECO:0000313" key="4">
    <source>
        <dbReference type="Proteomes" id="UP000054097"/>
    </source>
</evidence>
<dbReference type="STRING" id="933852.A0A0C3APU6"/>
<protein>
    <recommendedName>
        <fullName evidence="2">F-box domain-containing protein</fullName>
    </recommendedName>
</protein>
<proteinExistence type="predicted"/>
<dbReference type="InterPro" id="IPR036047">
    <property type="entry name" value="F-box-like_dom_sf"/>
</dbReference>
<evidence type="ECO:0000313" key="3">
    <source>
        <dbReference type="EMBL" id="KIM22079.1"/>
    </source>
</evidence>
<dbReference type="Gene3D" id="3.80.10.10">
    <property type="entry name" value="Ribonuclease Inhibitor"/>
    <property type="match status" value="1"/>
</dbReference>
<dbReference type="Pfam" id="PF00646">
    <property type="entry name" value="F-box"/>
    <property type="match status" value="1"/>
</dbReference>
<evidence type="ECO:0000256" key="1">
    <source>
        <dbReference type="SAM" id="Coils"/>
    </source>
</evidence>
<organism evidence="3 4">
    <name type="scientific">Serendipita vermifera MAFF 305830</name>
    <dbReference type="NCBI Taxonomy" id="933852"/>
    <lineage>
        <taxon>Eukaryota</taxon>
        <taxon>Fungi</taxon>
        <taxon>Dikarya</taxon>
        <taxon>Basidiomycota</taxon>
        <taxon>Agaricomycotina</taxon>
        <taxon>Agaricomycetes</taxon>
        <taxon>Sebacinales</taxon>
        <taxon>Serendipitaceae</taxon>
        <taxon>Serendipita</taxon>
    </lineage>
</organism>
<sequence>MAHVTPKLGLAFDYHTMRHLIDINSLPVTEDIKSSGRVIEEMEGEIRDLQTRLSQLQGELEIYKAWIAPIRRLPFDILSYILEYCGQGDRKTLLSIAAVSRLWRETILGSPRAWSFLNLNEHRSNTLTRLFLQRSGQCPLHVYLPRDCQLGTLSNVVDRIECLSIASMPFGMPSLVFQNLKKLSLRGGDFMINLGAIDISHFPSLRHLYCQTKFKDSLNPMYETVWSIAPLETLSIVAVPNPAWIDLLKECIKSLKSLKIKYSTFKISSGPLRLTFPCLEYLEINNCAPEVEKSPLELLTPSLKVYVEHSEGYFNARPLHRDLRTVIHARFDQIPGLDNFSQLRLLQLEEASNVVTVLDLLLADPSLCPELNLIQALLSWVSDEYCTAVLEKLNRARTRPIRIEYVDNSVWSKEFPGAPETYLCWPDALCSEPPEISDYGWSQRPSLNQSPADSIVLSRLRLYGPDCTSHLGLGGMWDDVDEESFDH</sequence>
<dbReference type="InterPro" id="IPR001810">
    <property type="entry name" value="F-box_dom"/>
</dbReference>